<dbReference type="PANTHER" id="PTHR37539:SF1">
    <property type="entry name" value="ER-BOUND OXYGENASE MPAB_MPAB'_RUBBER OXYGENASE CATALYTIC DOMAIN-CONTAINING PROTEIN"/>
    <property type="match status" value="1"/>
</dbReference>
<dbReference type="EMBL" id="JADEYP010000051">
    <property type="protein sequence ID" value="MCA5006817.1"/>
    <property type="molecule type" value="Genomic_DNA"/>
</dbReference>
<accession>A0ABS7Z9E7</accession>
<sequence>MLNHPYRYKINKSSFAYYWNEGVGIELLQKLGYTPDLKLAEKLIPLLYEWDHNGDQVVLDIHEKIGFSKGNISLTTYLKKLTLPKDEQLIWDDFFKKSDITPIWLDTQKLRYGSELSRRAGLSALIVLRDYCLMGGYESAAINKPLIYTGALKRGAVKRLTDTVNFWVNITKENGLEIGSEGFRQIFLTRFIHSYSRINILKHTDWDSKSWGIPINIWDMLATNLGFSLVFLVGLRRIGIQPTSQEIDGLFHFWKYIGYLLGIPLQLLPENENEAIEALYLWTMTQREGDEDSRLLAMALEQEPLIANYPKNKLMRMMMREVHLFYNHFLLGNYSCKTLGLPETKVGRLGVVNIWRTRKNERCIIDLESRTNAIKKGEEEQENVRLVCQELK</sequence>
<evidence type="ECO:0000313" key="2">
    <source>
        <dbReference type="EMBL" id="MCA5006817.1"/>
    </source>
</evidence>
<dbReference type="Proteomes" id="UP001165302">
    <property type="component" value="Unassembled WGS sequence"/>
</dbReference>
<proteinExistence type="predicted"/>
<evidence type="ECO:0000259" key="1">
    <source>
        <dbReference type="Pfam" id="PF09995"/>
    </source>
</evidence>
<name>A0ABS7Z9E7_9SPHI</name>
<keyword evidence="3" id="KW-1185">Reference proteome</keyword>
<dbReference type="Pfam" id="PF09995">
    <property type="entry name" value="MPAB_Lcp_cat"/>
    <property type="match status" value="1"/>
</dbReference>
<evidence type="ECO:0000313" key="3">
    <source>
        <dbReference type="Proteomes" id="UP001165302"/>
    </source>
</evidence>
<dbReference type="InterPro" id="IPR037473">
    <property type="entry name" value="Lcp-like"/>
</dbReference>
<protein>
    <submittedName>
        <fullName evidence="2">DUF2236 domain-containing protein</fullName>
    </submittedName>
</protein>
<reference evidence="2" key="1">
    <citation type="submission" date="2020-10" db="EMBL/GenBank/DDBJ databases">
        <authorList>
            <person name="Lu T."/>
            <person name="Wang Q."/>
            <person name="Han X."/>
        </authorList>
    </citation>
    <scope>NUCLEOTIDE SEQUENCE</scope>
    <source>
        <strain evidence="2">WQ 366</strain>
    </source>
</reference>
<comment type="caution">
    <text evidence="2">The sequence shown here is derived from an EMBL/GenBank/DDBJ whole genome shotgun (WGS) entry which is preliminary data.</text>
</comment>
<gene>
    <name evidence="2" type="ORF">IPZ78_16890</name>
</gene>
<organism evidence="2 3">
    <name type="scientific">Sphingobacterium bovistauri</name>
    <dbReference type="NCBI Taxonomy" id="2781959"/>
    <lineage>
        <taxon>Bacteria</taxon>
        <taxon>Pseudomonadati</taxon>
        <taxon>Bacteroidota</taxon>
        <taxon>Sphingobacteriia</taxon>
        <taxon>Sphingobacteriales</taxon>
        <taxon>Sphingobacteriaceae</taxon>
        <taxon>Sphingobacterium</taxon>
    </lineage>
</organism>
<dbReference type="RefSeq" id="WP_225555169.1">
    <property type="nucleotide sequence ID" value="NZ_JADEYP010000051.1"/>
</dbReference>
<dbReference type="PANTHER" id="PTHR37539">
    <property type="entry name" value="SECRETED PROTEIN-RELATED"/>
    <property type="match status" value="1"/>
</dbReference>
<dbReference type="InterPro" id="IPR018713">
    <property type="entry name" value="MPAB/Lcp_cat_dom"/>
</dbReference>
<feature type="domain" description="ER-bound oxygenase mpaB/mpaB'/Rubber oxygenase catalytic" evidence="1">
    <location>
        <begin position="131"/>
        <end position="345"/>
    </location>
</feature>